<evidence type="ECO:0000256" key="3">
    <source>
        <dbReference type="ARBA" id="ARBA00022827"/>
    </source>
</evidence>
<dbReference type="Pfam" id="PF18267">
    <property type="entry name" value="Rubredoxin_C"/>
    <property type="match status" value="1"/>
</dbReference>
<dbReference type="Gene3D" id="3.50.50.60">
    <property type="entry name" value="FAD/NAD(P)-binding domain"/>
    <property type="match status" value="2"/>
</dbReference>
<dbReference type="AlphaFoldDB" id="A0A0D7X8K0"/>
<evidence type="ECO:0000256" key="2">
    <source>
        <dbReference type="ARBA" id="ARBA00022630"/>
    </source>
</evidence>
<feature type="domain" description="NADH-rubredoxin oxidoreductase C-terminal" evidence="5">
    <location>
        <begin position="315"/>
        <end position="379"/>
    </location>
</feature>
<dbReference type="PRINTS" id="PR00368">
    <property type="entry name" value="FADPNR"/>
</dbReference>
<dbReference type="GO" id="GO:0016491">
    <property type="term" value="F:oxidoreductase activity"/>
    <property type="evidence" value="ECO:0007669"/>
    <property type="project" value="InterPro"/>
</dbReference>
<keyword evidence="3" id="KW-0274">FAD</keyword>
<dbReference type="InterPro" id="IPR036188">
    <property type="entry name" value="FAD/NAD-bd_sf"/>
</dbReference>
<evidence type="ECO:0000313" key="7">
    <source>
        <dbReference type="Proteomes" id="UP000032534"/>
    </source>
</evidence>
<evidence type="ECO:0000259" key="5">
    <source>
        <dbReference type="Pfam" id="PF18267"/>
    </source>
</evidence>
<accession>A0A0D7X8K0</accession>
<dbReference type="InterPro" id="IPR050260">
    <property type="entry name" value="FAD-bd_OxRdtase"/>
</dbReference>
<evidence type="ECO:0000313" key="6">
    <source>
        <dbReference type="EMBL" id="KJD47469.1"/>
    </source>
</evidence>
<dbReference type="PATRIC" id="fig|159743.3.peg.114"/>
<dbReference type="RefSeq" id="WP_044644261.1">
    <property type="nucleotide sequence ID" value="NZ_JTHP01000001.1"/>
</dbReference>
<evidence type="ECO:0000259" key="4">
    <source>
        <dbReference type="Pfam" id="PF07992"/>
    </source>
</evidence>
<comment type="cofactor">
    <cofactor evidence="1">
        <name>FAD</name>
        <dbReference type="ChEBI" id="CHEBI:57692"/>
    </cofactor>
</comment>
<dbReference type="Gene3D" id="3.30.390.30">
    <property type="match status" value="1"/>
</dbReference>
<dbReference type="Proteomes" id="UP000032534">
    <property type="component" value="Unassembled WGS sequence"/>
</dbReference>
<protein>
    <submittedName>
        <fullName evidence="6">NAD(P)H-nitrite reductase</fullName>
    </submittedName>
</protein>
<dbReference type="Pfam" id="PF07992">
    <property type="entry name" value="Pyr_redox_2"/>
    <property type="match status" value="1"/>
</dbReference>
<evidence type="ECO:0000256" key="1">
    <source>
        <dbReference type="ARBA" id="ARBA00001974"/>
    </source>
</evidence>
<dbReference type="PRINTS" id="PR00411">
    <property type="entry name" value="PNDRDTASEI"/>
</dbReference>
<dbReference type="PANTHER" id="PTHR43429">
    <property type="entry name" value="PYRIDINE NUCLEOTIDE-DISULFIDE OXIDOREDUCTASE DOMAIN-CONTAINING"/>
    <property type="match status" value="1"/>
</dbReference>
<feature type="domain" description="FAD/NAD(P)-binding" evidence="4">
    <location>
        <begin position="5"/>
        <end position="295"/>
    </location>
</feature>
<dbReference type="InterPro" id="IPR041575">
    <property type="entry name" value="Rubredoxin_C"/>
</dbReference>
<reference evidence="6 7" key="1">
    <citation type="submission" date="2014-11" db="EMBL/GenBank/DDBJ databases">
        <title>Draft Genome Sequences of Paenibacillus polymyxa NRRL B-30509 and Paenibacillus terrae NRRL B-30644, Strains from a Poultry Environment that Produce Tridecaptin A and Paenicidins.</title>
        <authorList>
            <person name="van Belkum M.J."/>
            <person name="Lohans C.T."/>
            <person name="Vederas J.C."/>
        </authorList>
    </citation>
    <scope>NUCLEOTIDE SEQUENCE [LARGE SCALE GENOMIC DNA]</scope>
    <source>
        <strain evidence="6 7">NRRL B-30644</strain>
    </source>
</reference>
<keyword evidence="7" id="KW-1185">Reference proteome</keyword>
<name>A0A0D7X8K0_9BACL</name>
<keyword evidence="2" id="KW-0285">Flavoprotein</keyword>
<comment type="caution">
    <text evidence="6">The sequence shown here is derived from an EMBL/GenBank/DDBJ whole genome shotgun (WGS) entry which is preliminary data.</text>
</comment>
<dbReference type="SUPFAM" id="SSF51905">
    <property type="entry name" value="FAD/NAD(P)-binding domain"/>
    <property type="match status" value="1"/>
</dbReference>
<dbReference type="EMBL" id="JTHP01000001">
    <property type="protein sequence ID" value="KJD47469.1"/>
    <property type="molecule type" value="Genomic_DNA"/>
</dbReference>
<dbReference type="InterPro" id="IPR016156">
    <property type="entry name" value="FAD/NAD-linked_Rdtase_dimer_sf"/>
</dbReference>
<organism evidence="6 7">
    <name type="scientific">Paenibacillus terrae</name>
    <dbReference type="NCBI Taxonomy" id="159743"/>
    <lineage>
        <taxon>Bacteria</taxon>
        <taxon>Bacillati</taxon>
        <taxon>Bacillota</taxon>
        <taxon>Bacilli</taxon>
        <taxon>Bacillales</taxon>
        <taxon>Paenibacillaceae</taxon>
        <taxon>Paenibacillus</taxon>
    </lineage>
</organism>
<proteinExistence type="predicted"/>
<sequence length="397" mass="43196">MGNKHYVIIGGSVAAVNAAKAIRDRDELAEISIYGEEASLPYNRVKLSKGLFTDLHSDKILIKKEKWFANQRIHVYSGIKVTAIHAEDCTIETANGQTVAYDKLLLCTGAHNRKLLLDGASLRNVHNIRFRQDADRLKTELRQGERICIIGGGIQGVETAWSFQQAGYAVTILEASHRLMPRQLDEKAASILNRRITDQGTVVRLGQGVKRITGTDHVEGVELQDGSVIPCEHVVYSIGIVPNTELARQTGLDIGHGILVNAQMETSFANIYAAGDVAEFQNRVDGLWESAIEQGKIAGANMAGASVSYQRPIPVTLSNSYESPLFSIGLVDEQECDTSLTSENQASYTRMFIQNGSICGVIGFGDALASLPYKTAIIQGLKPDAPELTKILGDKES</sequence>
<gene>
    <name evidence="6" type="ORF">QD47_00500</name>
</gene>
<dbReference type="OrthoDB" id="9802028at2"/>
<dbReference type="InterPro" id="IPR023753">
    <property type="entry name" value="FAD/NAD-binding_dom"/>
</dbReference>
<dbReference type="PANTHER" id="PTHR43429:SF3">
    <property type="entry name" value="NITRITE REDUCTASE [NAD(P)H]"/>
    <property type="match status" value="1"/>
</dbReference>